<reference evidence="3" key="1">
    <citation type="submission" date="2019-04" db="EMBL/GenBank/DDBJ databases">
        <title>Friends and foes A comparative genomics studyof 23 Aspergillus species from section Flavi.</title>
        <authorList>
            <consortium name="DOE Joint Genome Institute"/>
            <person name="Kjaerbolling I."/>
            <person name="Vesth T."/>
            <person name="Frisvad J.C."/>
            <person name="Nybo J.L."/>
            <person name="Theobald S."/>
            <person name="Kildgaard S."/>
            <person name="Isbrandt T."/>
            <person name="Kuo A."/>
            <person name="Sato A."/>
            <person name="Lyhne E.K."/>
            <person name="Kogle M.E."/>
            <person name="Wiebenga A."/>
            <person name="Kun R.S."/>
            <person name="Lubbers R.J."/>
            <person name="Makela M.R."/>
            <person name="Barry K."/>
            <person name="Chovatia M."/>
            <person name="Clum A."/>
            <person name="Daum C."/>
            <person name="Haridas S."/>
            <person name="He G."/>
            <person name="LaButti K."/>
            <person name="Lipzen A."/>
            <person name="Mondo S."/>
            <person name="Riley R."/>
            <person name="Salamov A."/>
            <person name="Simmons B.A."/>
            <person name="Magnuson J.K."/>
            <person name="Henrissat B."/>
            <person name="Mortensen U.H."/>
            <person name="Larsen T.O."/>
            <person name="Devries R.P."/>
            <person name="Grigoriev I.V."/>
            <person name="Machida M."/>
            <person name="Baker S.E."/>
            <person name="Andersen M.R."/>
        </authorList>
    </citation>
    <scope>NUCLEOTIDE SEQUENCE [LARGE SCALE GENOMIC DNA]</scope>
    <source>
        <strain evidence="3">IBT 14317</strain>
    </source>
</reference>
<dbReference type="Pfam" id="PF20684">
    <property type="entry name" value="Fung_rhodopsin"/>
    <property type="match status" value="1"/>
</dbReference>
<feature type="transmembrane region" description="Helical" evidence="1">
    <location>
        <begin position="117"/>
        <end position="142"/>
    </location>
</feature>
<evidence type="ECO:0000259" key="2">
    <source>
        <dbReference type="Pfam" id="PF20684"/>
    </source>
</evidence>
<proteinExistence type="predicted"/>
<dbReference type="PANTHER" id="PTHR39614:SF2">
    <property type="entry name" value="INTEGRAL MEMBRANE PROTEIN"/>
    <property type="match status" value="1"/>
</dbReference>
<feature type="domain" description="Rhodopsin" evidence="2">
    <location>
        <begin position="33"/>
        <end position="206"/>
    </location>
</feature>
<dbReference type="Proteomes" id="UP000326877">
    <property type="component" value="Unassembled WGS sequence"/>
</dbReference>
<keyword evidence="1" id="KW-0812">Transmembrane</keyword>
<sequence length="288" mass="31365">MRNYGGTTAPSQEDGIATATLCMMVIIVLAVLTPLQRDDGTIFLALILSVAQSIVILIGTQHGPGRPEASLNEQQVVVAEKDLYAPDILYALCISLAKLSVLQLLRRLAVDKWHRRVAHWSLITVIMWTIPMFFSLVFLGGASSHWDTRNSSCINVFVFWVAVSLIDLLTEIVICILPKATVVVAFLFRAVVLVATIIRLCYLHNIHSPNVILSTFETIIATPYAFGSGMLNVALQQTSGADSYSDSYVLGGFRRATKISTAAFAVGPPGRPFANDEFANPLIIQGTD</sequence>
<organism evidence="3">
    <name type="scientific">Petromyces alliaceus</name>
    <name type="common">Aspergillus alliaceus</name>
    <dbReference type="NCBI Taxonomy" id="209559"/>
    <lineage>
        <taxon>Eukaryota</taxon>
        <taxon>Fungi</taxon>
        <taxon>Dikarya</taxon>
        <taxon>Ascomycota</taxon>
        <taxon>Pezizomycotina</taxon>
        <taxon>Eurotiomycetes</taxon>
        <taxon>Eurotiomycetidae</taxon>
        <taxon>Eurotiales</taxon>
        <taxon>Aspergillaceae</taxon>
        <taxon>Aspergillus</taxon>
        <taxon>Aspergillus subgen. Circumdati</taxon>
    </lineage>
</organism>
<evidence type="ECO:0000313" key="3">
    <source>
        <dbReference type="EMBL" id="KAE8387007.1"/>
    </source>
</evidence>
<feature type="transmembrane region" description="Helical" evidence="1">
    <location>
        <begin position="15"/>
        <end position="35"/>
    </location>
</feature>
<dbReference type="PANTHER" id="PTHR39614">
    <property type="entry name" value="INTEGRAL MEMBRANE PROTEIN"/>
    <property type="match status" value="1"/>
</dbReference>
<name>A0A5N7BZU2_PETAA</name>
<gene>
    <name evidence="3" type="ORF">BDV23DRAFT_175037</name>
</gene>
<feature type="transmembrane region" description="Helical" evidence="1">
    <location>
        <begin position="83"/>
        <end position="105"/>
    </location>
</feature>
<dbReference type="OrthoDB" id="3918601at2759"/>
<feature type="transmembrane region" description="Helical" evidence="1">
    <location>
        <begin position="154"/>
        <end position="177"/>
    </location>
</feature>
<keyword evidence="1" id="KW-0472">Membrane</keyword>
<feature type="transmembrane region" description="Helical" evidence="1">
    <location>
        <begin position="184"/>
        <end position="205"/>
    </location>
</feature>
<dbReference type="AlphaFoldDB" id="A0A5N7BZU2"/>
<dbReference type="InterPro" id="IPR049326">
    <property type="entry name" value="Rhodopsin_dom_fungi"/>
</dbReference>
<accession>A0A5N7BZU2</accession>
<evidence type="ECO:0000256" key="1">
    <source>
        <dbReference type="SAM" id="Phobius"/>
    </source>
</evidence>
<feature type="transmembrane region" description="Helical" evidence="1">
    <location>
        <begin position="42"/>
        <end position="63"/>
    </location>
</feature>
<dbReference type="EMBL" id="ML735301">
    <property type="protein sequence ID" value="KAE8387007.1"/>
    <property type="molecule type" value="Genomic_DNA"/>
</dbReference>
<keyword evidence="1" id="KW-1133">Transmembrane helix</keyword>
<protein>
    <recommendedName>
        <fullName evidence="2">Rhodopsin domain-containing protein</fullName>
    </recommendedName>
</protein>